<keyword evidence="3" id="KW-1185">Reference proteome</keyword>
<dbReference type="InterPro" id="IPR013783">
    <property type="entry name" value="Ig-like_fold"/>
</dbReference>
<dbReference type="NCBIfam" id="TIGR01965">
    <property type="entry name" value="VCBS_repeat"/>
    <property type="match status" value="3"/>
</dbReference>
<evidence type="ECO:0000313" key="3">
    <source>
        <dbReference type="Proteomes" id="UP000571701"/>
    </source>
</evidence>
<sequence>MKKVMLIPAETKIAVKQNGELHVLTNGQPSNEDDVIYSAQDFALLTNIDINLLSDTTKSPLFNDTEKVINLIDLGIDPTLQESLRTAAGQNEGSAPILSAKIIRDNQATIAQTFFDTRNNDQQDDGQTLITLQDDSNSSININAKIGGDDSGSVIEDTKSPTLTDSGKLTIEDNNKRDANFNPGNIVASKNALGELTIDTQGNWTYNVPNTDVQYLTQDETKIETFTVASVDGTTHDIVVTITGINDSAVISGDAVGAVTEDATDPVLTDSGVLTLTDADTGEAKFDPASVVTPAGALGALTIDADGNWVYNVDNSDVQYLAQNETKVETFTVASVDGTTHDIVITITGVNDSAVISGDAVGAVTEDESDPALTDSGILTLTDTDTGEAKFDPASVVTPAGALGALTIDADGNWVYNVDNADVQYLAQDETKEETFTVASVDGTTNNIVITITGVNDSAMISGDAIAAVTEDATDPVLTDSGVLTLTDADTGEAEFDPTSVVTPAGALGALT</sequence>
<accession>A0A7W2IUU0</accession>
<dbReference type="AlphaFoldDB" id="A0A7W2IUU0"/>
<dbReference type="RefSeq" id="WP_220457633.1">
    <property type="nucleotide sequence ID" value="NZ_JACFYF010000013.1"/>
</dbReference>
<feature type="domain" description="RapA2 cadherin-like" evidence="1">
    <location>
        <begin position="238"/>
        <end position="311"/>
    </location>
</feature>
<feature type="domain" description="RapA2 cadherin-like" evidence="1">
    <location>
        <begin position="343"/>
        <end position="416"/>
    </location>
</feature>
<organism evidence="2 3">
    <name type="scientific">Vibrio marinisediminis</name>
    <dbReference type="NCBI Taxonomy" id="2758441"/>
    <lineage>
        <taxon>Bacteria</taxon>
        <taxon>Pseudomonadati</taxon>
        <taxon>Pseudomonadota</taxon>
        <taxon>Gammaproteobacteria</taxon>
        <taxon>Vibrionales</taxon>
        <taxon>Vibrionaceae</taxon>
        <taxon>Vibrio</taxon>
    </lineage>
</organism>
<evidence type="ECO:0000259" key="1">
    <source>
        <dbReference type="Pfam" id="PF17803"/>
    </source>
</evidence>
<dbReference type="Gene3D" id="2.60.40.10">
    <property type="entry name" value="Immunoglobulins"/>
    <property type="match status" value="3"/>
</dbReference>
<feature type="non-terminal residue" evidence="2">
    <location>
        <position position="512"/>
    </location>
</feature>
<name>A0A7W2IUU0_9VIBR</name>
<reference evidence="2 3" key="1">
    <citation type="submission" date="2020-07" db="EMBL/GenBank/DDBJ databases">
        <title>Vibrio marinisediminis sp. nov., isolated from marine sediment.</title>
        <authorList>
            <person name="Ji X."/>
        </authorList>
    </citation>
    <scope>NUCLEOTIDE SEQUENCE [LARGE SCALE GENOMIC DNA]</scope>
    <source>
        <strain evidence="2 3">404</strain>
    </source>
</reference>
<dbReference type="Pfam" id="PF17803">
    <property type="entry name" value="Cadherin_4"/>
    <property type="match status" value="2"/>
</dbReference>
<comment type="caution">
    <text evidence="2">The sequence shown here is derived from an EMBL/GenBank/DDBJ whole genome shotgun (WGS) entry which is preliminary data.</text>
</comment>
<gene>
    <name evidence="2" type="ORF">H2O73_16375</name>
</gene>
<protein>
    <recommendedName>
        <fullName evidence="1">RapA2 cadherin-like domain-containing protein</fullName>
    </recommendedName>
</protein>
<dbReference type="EMBL" id="JACFYF010000013">
    <property type="protein sequence ID" value="MBA5763941.1"/>
    <property type="molecule type" value="Genomic_DNA"/>
</dbReference>
<dbReference type="InterPro" id="IPR010221">
    <property type="entry name" value="VCBS_dom"/>
</dbReference>
<dbReference type="Proteomes" id="UP000571701">
    <property type="component" value="Unassembled WGS sequence"/>
</dbReference>
<dbReference type="InterPro" id="IPR040853">
    <property type="entry name" value="RapA2_cadherin-like"/>
</dbReference>
<evidence type="ECO:0000313" key="2">
    <source>
        <dbReference type="EMBL" id="MBA5763941.1"/>
    </source>
</evidence>
<proteinExistence type="predicted"/>